<reference evidence="12 13" key="1">
    <citation type="submission" date="2024-02" db="EMBL/GenBank/DDBJ databases">
        <title>De novo assembly and annotation of 12 fungi associated with fruit tree decline syndrome in Ontario, Canada.</title>
        <authorList>
            <person name="Sulman M."/>
            <person name="Ellouze W."/>
            <person name="Ilyukhin E."/>
        </authorList>
    </citation>
    <scope>NUCLEOTIDE SEQUENCE [LARGE SCALE GENOMIC DNA]</scope>
    <source>
        <strain evidence="12 13">M1-105</strain>
    </source>
</reference>
<accession>A0ABR3SFA3</accession>
<comment type="caution">
    <text evidence="12">The sequence shown here is derived from an EMBL/GenBank/DDBJ whole genome shotgun (WGS) entry which is preliminary data.</text>
</comment>
<evidence type="ECO:0000256" key="8">
    <source>
        <dbReference type="ARBA" id="ARBA00023288"/>
    </source>
</evidence>
<keyword evidence="13" id="KW-1185">Reference proteome</keyword>
<dbReference type="EMBL" id="JAJVDC020000188">
    <property type="protein sequence ID" value="KAL1619469.1"/>
    <property type="molecule type" value="Genomic_DNA"/>
</dbReference>
<keyword evidence="7 9" id="KW-1015">Disulfide bond</keyword>
<sequence length="87" mass="9044">MKFLSALAMTVMVTSAAAYTSADIPSCAQPCIAKAAPEVGCKADDLKCKCSKSDELSQKAAKCVLDACSTDDAMKTAKVSEEVCKSQ</sequence>
<protein>
    <recommendedName>
        <fullName evidence="11">CFEM domain-containing protein</fullName>
    </recommendedName>
</protein>
<keyword evidence="6 10" id="KW-0732">Signal</keyword>
<evidence type="ECO:0000259" key="11">
    <source>
        <dbReference type="PROSITE" id="PS52012"/>
    </source>
</evidence>
<evidence type="ECO:0000313" key="12">
    <source>
        <dbReference type="EMBL" id="KAL1619469.1"/>
    </source>
</evidence>
<feature type="signal peptide" evidence="10">
    <location>
        <begin position="1"/>
        <end position="18"/>
    </location>
</feature>
<feature type="domain" description="CFEM" evidence="11">
    <location>
        <begin position="1"/>
        <end position="87"/>
    </location>
</feature>
<comment type="caution">
    <text evidence="9">Lacks conserved residue(s) required for the propagation of feature annotation.</text>
</comment>
<organism evidence="12 13">
    <name type="scientific">Neofusicoccum ribis</name>
    <dbReference type="NCBI Taxonomy" id="45134"/>
    <lineage>
        <taxon>Eukaryota</taxon>
        <taxon>Fungi</taxon>
        <taxon>Dikarya</taxon>
        <taxon>Ascomycota</taxon>
        <taxon>Pezizomycotina</taxon>
        <taxon>Dothideomycetes</taxon>
        <taxon>Dothideomycetes incertae sedis</taxon>
        <taxon>Botryosphaeriales</taxon>
        <taxon>Botryosphaeriaceae</taxon>
        <taxon>Neofusicoccum</taxon>
    </lineage>
</organism>
<name>A0ABR3SFA3_9PEZI</name>
<feature type="binding site" description="axial binding residue" evidence="9">
    <location>
        <position position="45"/>
    </location>
    <ligand>
        <name>heme</name>
        <dbReference type="ChEBI" id="CHEBI:30413"/>
    </ligand>
    <ligandPart>
        <name>Fe</name>
        <dbReference type="ChEBI" id="CHEBI:18248"/>
    </ligandPart>
</feature>
<evidence type="ECO:0000256" key="1">
    <source>
        <dbReference type="ARBA" id="ARBA00004589"/>
    </source>
</evidence>
<proteinExistence type="inferred from homology"/>
<dbReference type="Pfam" id="PF05730">
    <property type="entry name" value="CFEM"/>
    <property type="match status" value="1"/>
</dbReference>
<feature type="chain" id="PRO_5047364870" description="CFEM domain-containing protein" evidence="10">
    <location>
        <begin position="19"/>
        <end position="87"/>
    </location>
</feature>
<dbReference type="InterPro" id="IPR008427">
    <property type="entry name" value="Extracellular_membr_CFEM_dom"/>
</dbReference>
<evidence type="ECO:0000256" key="7">
    <source>
        <dbReference type="ARBA" id="ARBA00023157"/>
    </source>
</evidence>
<evidence type="ECO:0000256" key="3">
    <source>
        <dbReference type="ARBA" id="ARBA00010031"/>
    </source>
</evidence>
<keyword evidence="5" id="KW-0325">Glycoprotein</keyword>
<evidence type="ECO:0000256" key="10">
    <source>
        <dbReference type="SAM" id="SignalP"/>
    </source>
</evidence>
<evidence type="ECO:0000256" key="5">
    <source>
        <dbReference type="ARBA" id="ARBA00022622"/>
    </source>
</evidence>
<keyword evidence="9" id="KW-0479">Metal-binding</keyword>
<dbReference type="Proteomes" id="UP001521116">
    <property type="component" value="Unassembled WGS sequence"/>
</dbReference>
<comment type="similarity">
    <text evidence="3">Belongs to the RBT5 family.</text>
</comment>
<comment type="subcellular location">
    <subcellularLocation>
        <location evidence="1">Membrane</location>
        <topology evidence="1">Lipid-anchor</topology>
        <topology evidence="1">GPI-anchor</topology>
    </subcellularLocation>
    <subcellularLocation>
        <location evidence="2">Secreted</location>
    </subcellularLocation>
</comment>
<evidence type="ECO:0000313" key="13">
    <source>
        <dbReference type="Proteomes" id="UP001521116"/>
    </source>
</evidence>
<dbReference type="PROSITE" id="PS52012">
    <property type="entry name" value="CFEM"/>
    <property type="match status" value="1"/>
</dbReference>
<keyword evidence="4" id="KW-0964">Secreted</keyword>
<keyword evidence="8" id="KW-0449">Lipoprotein</keyword>
<keyword evidence="5" id="KW-0472">Membrane</keyword>
<evidence type="ECO:0000256" key="2">
    <source>
        <dbReference type="ARBA" id="ARBA00004613"/>
    </source>
</evidence>
<dbReference type="SMART" id="SM00747">
    <property type="entry name" value="CFEM"/>
    <property type="match status" value="1"/>
</dbReference>
<keyword evidence="5" id="KW-0336">GPI-anchor</keyword>
<keyword evidence="9" id="KW-0349">Heme</keyword>
<gene>
    <name evidence="12" type="ORF">SLS56_010104</name>
</gene>
<evidence type="ECO:0000256" key="4">
    <source>
        <dbReference type="ARBA" id="ARBA00022525"/>
    </source>
</evidence>
<feature type="disulfide bond" evidence="9">
    <location>
        <begin position="41"/>
        <end position="48"/>
    </location>
</feature>
<keyword evidence="9" id="KW-0408">Iron</keyword>
<evidence type="ECO:0000256" key="6">
    <source>
        <dbReference type="ARBA" id="ARBA00022729"/>
    </source>
</evidence>
<evidence type="ECO:0000256" key="9">
    <source>
        <dbReference type="PROSITE-ProRule" id="PRU01356"/>
    </source>
</evidence>